<feature type="domain" description="SnoaL-like" evidence="1">
    <location>
        <begin position="8"/>
        <end position="104"/>
    </location>
</feature>
<dbReference type="KEGG" id="fln:FLA_3094"/>
<dbReference type="OrthoDB" id="1115105at2"/>
<dbReference type="InterPro" id="IPR037401">
    <property type="entry name" value="SnoaL-like"/>
</dbReference>
<accession>A0A173MHH7</accession>
<dbReference type="Gene3D" id="3.10.450.50">
    <property type="match status" value="1"/>
</dbReference>
<reference evidence="3" key="1">
    <citation type="submission" date="2017-01" db="EMBL/GenBank/DDBJ databases">
        <authorList>
            <person name="Varghese N."/>
            <person name="Submissions S."/>
        </authorList>
    </citation>
    <scope>NUCLEOTIDE SEQUENCE [LARGE SCALE GENOMIC DNA]</scope>
    <source>
        <strain evidence="3">DSM 21054</strain>
    </source>
</reference>
<proteinExistence type="predicted"/>
<sequence>MNITSFIEGWITAGNQYDTEQYLGYYLPDAILDDPSVGRKFTKHKGIKDYFESYFIGYQTQTEIAHITIHDSTHAHLEVVFTGEFPEGKIRGTFDFTFRENKIAFVKANLLHD</sequence>
<evidence type="ECO:0000259" key="1">
    <source>
        <dbReference type="Pfam" id="PF12680"/>
    </source>
</evidence>
<keyword evidence="3" id="KW-1185">Reference proteome</keyword>
<dbReference type="Pfam" id="PF12680">
    <property type="entry name" value="SnoaL_2"/>
    <property type="match status" value="1"/>
</dbReference>
<evidence type="ECO:0000313" key="2">
    <source>
        <dbReference type="EMBL" id="SIS95355.1"/>
    </source>
</evidence>
<dbReference type="AlphaFoldDB" id="A0A173MHH7"/>
<dbReference type="RefSeq" id="WP_076377942.1">
    <property type="nucleotide sequence ID" value="NZ_AP017422.1"/>
</dbReference>
<dbReference type="SUPFAM" id="SSF54427">
    <property type="entry name" value="NTF2-like"/>
    <property type="match status" value="1"/>
</dbReference>
<organism evidence="2 3">
    <name type="scientific">Filimonas lacunae</name>
    <dbReference type="NCBI Taxonomy" id="477680"/>
    <lineage>
        <taxon>Bacteria</taxon>
        <taxon>Pseudomonadati</taxon>
        <taxon>Bacteroidota</taxon>
        <taxon>Chitinophagia</taxon>
        <taxon>Chitinophagales</taxon>
        <taxon>Chitinophagaceae</taxon>
        <taxon>Filimonas</taxon>
    </lineage>
</organism>
<dbReference type="EMBL" id="FTOR01000002">
    <property type="protein sequence ID" value="SIS95355.1"/>
    <property type="molecule type" value="Genomic_DNA"/>
</dbReference>
<dbReference type="STRING" id="477680.SAMN05421788_102295"/>
<evidence type="ECO:0000313" key="3">
    <source>
        <dbReference type="Proteomes" id="UP000186917"/>
    </source>
</evidence>
<gene>
    <name evidence="2" type="ORF">SAMN05421788_102295</name>
</gene>
<name>A0A173MHH7_9BACT</name>
<dbReference type="InterPro" id="IPR032710">
    <property type="entry name" value="NTF2-like_dom_sf"/>
</dbReference>
<protein>
    <recommendedName>
        <fullName evidence="1">SnoaL-like domain-containing protein</fullName>
    </recommendedName>
</protein>
<dbReference type="Proteomes" id="UP000186917">
    <property type="component" value="Unassembled WGS sequence"/>
</dbReference>